<dbReference type="EnsemblMetazoa" id="G22250.2">
    <property type="protein sequence ID" value="G22250.2:cds"/>
    <property type="gene ID" value="G22250"/>
</dbReference>
<dbReference type="AlphaFoldDB" id="A0A8W8K3B8"/>
<dbReference type="EnsemblMetazoa" id="G22250.1">
    <property type="protein sequence ID" value="G22250.1:cds"/>
    <property type="gene ID" value="G22250"/>
</dbReference>
<sequence length="378" mass="43879">MCFPMILWLIEFLPYLWVVTVPVYGSFCGIDLILRISILLYIYIIAGEIVPKSMHSLVPYLSFMLWALIVYFVPVNLIPWPMIWLYDKLLWVTGPVLMITEIILAVNFQMRCSQMAIDRIEEDDSPGFKLIIILFSSGCYALMASFLYEIYSTGSTTHYLLLLLVLVMCVTVHNMMWMSQDGILCDAAFTCLCTVSILYAMKEETTLINSPLKTPSTWFQYDPKMSMFYLGTFIFNSTVDSAGMAIGFLMKFLRPFFLLTLGVRLYSILYIIEALLKKDVLQHDFSMDSDEYLEEQITPWKSPLTMKLAVVFMFTQMTSNLFYESQGVTILNTPPFNLVRNFYPKDIIFGRIVQMIGVNCFYIWRLSNDRMDLNDWFS</sequence>
<reference evidence="2" key="1">
    <citation type="submission" date="2022-08" db="UniProtKB">
        <authorList>
            <consortium name="EnsemblMetazoa"/>
        </authorList>
    </citation>
    <scope>IDENTIFICATION</scope>
    <source>
        <strain evidence="2">05x7-T-G4-1.051#20</strain>
    </source>
</reference>
<dbReference type="Proteomes" id="UP000005408">
    <property type="component" value="Unassembled WGS sequence"/>
</dbReference>
<keyword evidence="1" id="KW-0812">Transmembrane</keyword>
<feature type="transmembrane region" description="Helical" evidence="1">
    <location>
        <begin position="89"/>
        <end position="108"/>
    </location>
</feature>
<feature type="transmembrane region" description="Helical" evidence="1">
    <location>
        <begin position="15"/>
        <end position="45"/>
    </location>
</feature>
<evidence type="ECO:0000313" key="3">
    <source>
        <dbReference type="Proteomes" id="UP000005408"/>
    </source>
</evidence>
<dbReference type="OMA" id="VHNMMWM"/>
<evidence type="ECO:0000256" key="1">
    <source>
        <dbReference type="SAM" id="Phobius"/>
    </source>
</evidence>
<keyword evidence="3" id="KW-1185">Reference proteome</keyword>
<feature type="transmembrane region" description="Helical" evidence="1">
    <location>
        <begin position="256"/>
        <end position="276"/>
    </location>
</feature>
<keyword evidence="1" id="KW-1133">Transmembrane helix</keyword>
<feature type="transmembrane region" description="Helical" evidence="1">
    <location>
        <begin position="128"/>
        <end position="151"/>
    </location>
</feature>
<name>A0A8W8K3B8_MAGGI</name>
<keyword evidence="1" id="KW-0472">Membrane</keyword>
<organism evidence="2 3">
    <name type="scientific">Magallana gigas</name>
    <name type="common">Pacific oyster</name>
    <name type="synonym">Crassostrea gigas</name>
    <dbReference type="NCBI Taxonomy" id="29159"/>
    <lineage>
        <taxon>Eukaryota</taxon>
        <taxon>Metazoa</taxon>
        <taxon>Spiralia</taxon>
        <taxon>Lophotrochozoa</taxon>
        <taxon>Mollusca</taxon>
        <taxon>Bivalvia</taxon>
        <taxon>Autobranchia</taxon>
        <taxon>Pteriomorphia</taxon>
        <taxon>Ostreida</taxon>
        <taxon>Ostreoidea</taxon>
        <taxon>Ostreidae</taxon>
        <taxon>Magallana</taxon>
    </lineage>
</organism>
<dbReference type="RefSeq" id="XP_011414590.1">
    <property type="nucleotide sequence ID" value="XM_011416288.4"/>
</dbReference>
<evidence type="ECO:0000313" key="2">
    <source>
        <dbReference type="EnsemblMetazoa" id="G22250.1:cds"/>
    </source>
</evidence>
<feature type="transmembrane region" description="Helical" evidence="1">
    <location>
        <begin position="157"/>
        <end position="176"/>
    </location>
</feature>
<protein>
    <submittedName>
        <fullName evidence="2">Uncharacterized protein</fullName>
    </submittedName>
</protein>
<proteinExistence type="predicted"/>
<dbReference type="GeneID" id="105318955"/>
<feature type="transmembrane region" description="Helical" evidence="1">
    <location>
        <begin position="183"/>
        <end position="201"/>
    </location>
</feature>
<accession>A0A8W8K3B8</accession>
<feature type="transmembrane region" description="Helical" evidence="1">
    <location>
        <begin position="57"/>
        <end position="77"/>
    </location>
</feature>
<feature type="transmembrane region" description="Helical" evidence="1">
    <location>
        <begin position="227"/>
        <end position="249"/>
    </location>
</feature>
<dbReference type="KEGG" id="crg:105318955"/>
<feature type="transmembrane region" description="Helical" evidence="1">
    <location>
        <begin position="347"/>
        <end position="364"/>
    </location>
</feature>
<dbReference type="OrthoDB" id="10040867at2759"/>